<dbReference type="RefSeq" id="XP_007766206.1">
    <property type="nucleotide sequence ID" value="XM_007768016.1"/>
</dbReference>
<dbReference type="InterPro" id="IPR036047">
    <property type="entry name" value="F-box-like_dom_sf"/>
</dbReference>
<dbReference type="InterPro" id="IPR001810">
    <property type="entry name" value="F-box_dom"/>
</dbReference>
<evidence type="ECO:0000259" key="1">
    <source>
        <dbReference type="Pfam" id="PF12937"/>
    </source>
</evidence>
<name>A0A5M3MZF8_CONPW</name>
<sequence length="498" mass="56266">MAYIIEEVNTEMLSASAALQAIAKLLPDLASDVSNAINTPYASYAKTNYSVPTEEERREIRPMISAISLMMADMQAISDTLVSFYKMSLQARKSYLRLVSPVGRIPPELLSKIFIRSARKAKSLLPPPEARIPYIRHHKKAKISPTGYLNVAKVCRRWRDVALSTPRLWTRLEIAPIDRDMWKSQTLLTSFPLPVEPLIRAMGLPTFLTLDLRGTSLIQDTKVDYLPVNPACNSVRAIDIVRSCCTLSILELFQWLSQFGNLTHLLLDNIGIDVRSEVGFDQEWPPAGLPSLFFDRLTHLHVRTDMIYQVEEFCSTRTWGNLRSLTLDMYDGSEVWCTILEVIFDHLPNLVELWIAEDAVEEGGVGHWDSTHITSTKMRVFSLTVDRQYLPDEGYAMDPLFGSLNLPALTDLVVTCPLEGDVEFLRGFLIRSRCQLSSLTFTDVPDQDLTDAESSLIHQAGTGLGEEFHIQCVTYTRTLKEARVFREAKNSWYGVGAR</sequence>
<gene>
    <name evidence="2" type="ORF">CONPUDRAFT_163631</name>
</gene>
<keyword evidence="3" id="KW-1185">Reference proteome</keyword>
<organism evidence="2 3">
    <name type="scientific">Coniophora puteana (strain RWD-64-598)</name>
    <name type="common">Brown rot fungus</name>
    <dbReference type="NCBI Taxonomy" id="741705"/>
    <lineage>
        <taxon>Eukaryota</taxon>
        <taxon>Fungi</taxon>
        <taxon>Dikarya</taxon>
        <taxon>Basidiomycota</taxon>
        <taxon>Agaricomycotina</taxon>
        <taxon>Agaricomycetes</taxon>
        <taxon>Agaricomycetidae</taxon>
        <taxon>Boletales</taxon>
        <taxon>Coniophorineae</taxon>
        <taxon>Coniophoraceae</taxon>
        <taxon>Coniophora</taxon>
    </lineage>
</organism>
<dbReference type="EMBL" id="JH711575">
    <property type="protein sequence ID" value="EIW84532.1"/>
    <property type="molecule type" value="Genomic_DNA"/>
</dbReference>
<evidence type="ECO:0000313" key="3">
    <source>
        <dbReference type="Proteomes" id="UP000053558"/>
    </source>
</evidence>
<feature type="domain" description="F-box" evidence="1">
    <location>
        <begin position="104"/>
        <end position="172"/>
    </location>
</feature>
<dbReference type="KEGG" id="cput:CONPUDRAFT_163631"/>
<comment type="caution">
    <text evidence="2">The sequence shown here is derived from an EMBL/GenBank/DDBJ whole genome shotgun (WGS) entry which is preliminary data.</text>
</comment>
<dbReference type="OrthoDB" id="2998253at2759"/>
<dbReference type="SUPFAM" id="SSF81383">
    <property type="entry name" value="F-box domain"/>
    <property type="match status" value="1"/>
</dbReference>
<dbReference type="Gene3D" id="3.80.10.10">
    <property type="entry name" value="Ribonuclease Inhibitor"/>
    <property type="match status" value="1"/>
</dbReference>
<accession>A0A5M3MZF8</accession>
<protein>
    <recommendedName>
        <fullName evidence="1">F-box domain-containing protein</fullName>
    </recommendedName>
</protein>
<dbReference type="InterPro" id="IPR032675">
    <property type="entry name" value="LRR_dom_sf"/>
</dbReference>
<dbReference type="Proteomes" id="UP000053558">
    <property type="component" value="Unassembled WGS sequence"/>
</dbReference>
<dbReference type="AlphaFoldDB" id="A0A5M3MZF8"/>
<proteinExistence type="predicted"/>
<dbReference type="GeneID" id="19204955"/>
<reference evidence="3" key="1">
    <citation type="journal article" date="2012" name="Science">
        <title>The Paleozoic origin of enzymatic lignin decomposition reconstructed from 31 fungal genomes.</title>
        <authorList>
            <person name="Floudas D."/>
            <person name="Binder M."/>
            <person name="Riley R."/>
            <person name="Barry K."/>
            <person name="Blanchette R.A."/>
            <person name="Henrissat B."/>
            <person name="Martinez A.T."/>
            <person name="Otillar R."/>
            <person name="Spatafora J.W."/>
            <person name="Yadav J.S."/>
            <person name="Aerts A."/>
            <person name="Benoit I."/>
            <person name="Boyd A."/>
            <person name="Carlson A."/>
            <person name="Copeland A."/>
            <person name="Coutinho P.M."/>
            <person name="de Vries R.P."/>
            <person name="Ferreira P."/>
            <person name="Findley K."/>
            <person name="Foster B."/>
            <person name="Gaskell J."/>
            <person name="Glotzer D."/>
            <person name="Gorecki P."/>
            <person name="Heitman J."/>
            <person name="Hesse C."/>
            <person name="Hori C."/>
            <person name="Igarashi K."/>
            <person name="Jurgens J.A."/>
            <person name="Kallen N."/>
            <person name="Kersten P."/>
            <person name="Kohler A."/>
            <person name="Kuees U."/>
            <person name="Kumar T.K.A."/>
            <person name="Kuo A."/>
            <person name="LaButti K."/>
            <person name="Larrondo L.F."/>
            <person name="Lindquist E."/>
            <person name="Ling A."/>
            <person name="Lombard V."/>
            <person name="Lucas S."/>
            <person name="Lundell T."/>
            <person name="Martin R."/>
            <person name="McLaughlin D.J."/>
            <person name="Morgenstern I."/>
            <person name="Morin E."/>
            <person name="Murat C."/>
            <person name="Nagy L.G."/>
            <person name="Nolan M."/>
            <person name="Ohm R.A."/>
            <person name="Patyshakuliyeva A."/>
            <person name="Rokas A."/>
            <person name="Ruiz-Duenas F.J."/>
            <person name="Sabat G."/>
            <person name="Salamov A."/>
            <person name="Samejima M."/>
            <person name="Schmutz J."/>
            <person name="Slot J.C."/>
            <person name="St John F."/>
            <person name="Stenlid J."/>
            <person name="Sun H."/>
            <person name="Sun S."/>
            <person name="Syed K."/>
            <person name="Tsang A."/>
            <person name="Wiebenga A."/>
            <person name="Young D."/>
            <person name="Pisabarro A."/>
            <person name="Eastwood D.C."/>
            <person name="Martin F."/>
            <person name="Cullen D."/>
            <person name="Grigoriev I.V."/>
            <person name="Hibbett D.S."/>
        </authorList>
    </citation>
    <scope>NUCLEOTIDE SEQUENCE [LARGE SCALE GENOMIC DNA]</scope>
    <source>
        <strain evidence="3">RWD-64-598 SS2</strain>
    </source>
</reference>
<evidence type="ECO:0000313" key="2">
    <source>
        <dbReference type="EMBL" id="EIW84532.1"/>
    </source>
</evidence>
<dbReference type="Pfam" id="PF12937">
    <property type="entry name" value="F-box-like"/>
    <property type="match status" value="1"/>
</dbReference>
<dbReference type="SUPFAM" id="SSF52047">
    <property type="entry name" value="RNI-like"/>
    <property type="match status" value="1"/>
</dbReference>